<feature type="compositionally biased region" description="Basic and acidic residues" evidence="1">
    <location>
        <begin position="644"/>
        <end position="691"/>
    </location>
</feature>
<dbReference type="EMBL" id="JABTTQ020002573">
    <property type="protein sequence ID" value="KAK6123341.1"/>
    <property type="molecule type" value="Genomic_DNA"/>
</dbReference>
<feature type="region of interest" description="Disordered" evidence="1">
    <location>
        <begin position="33"/>
        <end position="75"/>
    </location>
</feature>
<reference evidence="2 3" key="1">
    <citation type="journal article" date="2021" name="Comput. Struct. Biotechnol. J.">
        <title>De novo genome assembly of the potent medicinal plant Rehmannia glutinosa using nanopore technology.</title>
        <authorList>
            <person name="Ma L."/>
            <person name="Dong C."/>
            <person name="Song C."/>
            <person name="Wang X."/>
            <person name="Zheng X."/>
            <person name="Niu Y."/>
            <person name="Chen S."/>
            <person name="Feng W."/>
        </authorList>
    </citation>
    <scope>NUCLEOTIDE SEQUENCE [LARGE SCALE GENOMIC DNA]</scope>
    <source>
        <strain evidence="2">DH-2019</strain>
    </source>
</reference>
<keyword evidence="3" id="KW-1185">Reference proteome</keyword>
<feature type="compositionally biased region" description="Pro residues" evidence="1">
    <location>
        <begin position="33"/>
        <end position="61"/>
    </location>
</feature>
<dbReference type="InterPro" id="IPR026314">
    <property type="entry name" value="YLP_motif_con_p1"/>
</dbReference>
<proteinExistence type="predicted"/>
<dbReference type="InterPro" id="IPR027417">
    <property type="entry name" value="P-loop_NTPase"/>
</dbReference>
<name>A0ABR0UMT0_REHGL</name>
<dbReference type="PANTHER" id="PTHR13413:SF0">
    <property type="entry name" value="YLP MOTIF-CONTAINING PROTEIN 1"/>
    <property type="match status" value="1"/>
</dbReference>
<dbReference type="PANTHER" id="PTHR13413">
    <property type="entry name" value="YLP MOTIF CONTAINING PROTEIN NUCLEAR PROTEIN ZAP"/>
    <property type="match status" value="1"/>
</dbReference>
<feature type="compositionally biased region" description="Pro residues" evidence="1">
    <location>
        <begin position="304"/>
        <end position="318"/>
    </location>
</feature>
<dbReference type="SUPFAM" id="SSF52540">
    <property type="entry name" value="P-loop containing nucleoside triphosphate hydrolases"/>
    <property type="match status" value="1"/>
</dbReference>
<protein>
    <recommendedName>
        <fullName evidence="4">YLP motif-containing protein</fullName>
    </recommendedName>
</protein>
<sequence>MEYPWRPTPPSGNFCPVCSNSHFPFCPPPLPQYFRPPPPPPDQFFHSPIPPPPPQPQPQPSYDPFVDHQGGPTINPYTPPPAQIPPRPWNGNPNFSKDYYGNSNPGLDYDNNGPIGVKRMRFNNVNDAGLLAEDERRLKLIRDHGAVSHGLDRNYDGGYRLSNHSFEPSNKSGNFGDHFQGIEGGYRREVNSHMQQNYGERQFAYQHIENDKNVELGRSLYIQSESNMVHNHGYVNSVHEADRYKDFKRRSDDTTESWEFNNQFSRTQGTQQHIMEPKLAHYGLPNQIENLRHVQEPQGFKVQPPLPTSPPPPLPAEPPRFHFPESVVSSSASRPSSLFPYAVDSSSSFQSPYTMVSEAITPVSTHYTNKANPNSGGYYPKEIQAAKMALSKTFKGESEKPSRHPSLDKPKVIDASHILKHPHRANRPDHIVVILRGLPGSGKSYLAKFLRDLEVENGGSAPRIHSMDEYFMTEVEKVEENEGSRSSGSVRGKKPVMKKVMEYCYEPEMEEAYRSSMLKAFRKTLDEGAFPFVIVDDRNLRVADFAQFWATAKRSGYEVYLLEATYKDPAGCAARNVHGFTQNEIHKMASQWEEAPSLYMKLDIKSLLHGDDLEENGIQEVDMDTEDGNYIGDPSGSEGTNIEKVARPSEGDLASDGRLKDEQKRDDAEERPQEVVKELGKSKWSNDLDEDDLHKTEATKGNSSALSSLIKSYSKKGKSVRWADQIGKIGFSIGHGKTANVSLVIGAGSGYNLKSNPLPEEEKLSQRSGESRKGNIFQEQLRAEREAFRAVFRQEETPNSRARC</sequence>
<comment type="caution">
    <text evidence="2">The sequence shown here is derived from an EMBL/GenBank/DDBJ whole genome shotgun (WGS) entry which is preliminary data.</text>
</comment>
<feature type="region of interest" description="Disordered" evidence="1">
    <location>
        <begin position="620"/>
        <end position="691"/>
    </location>
</feature>
<feature type="compositionally biased region" description="Basic and acidic residues" evidence="1">
    <location>
        <begin position="760"/>
        <end position="773"/>
    </location>
</feature>
<evidence type="ECO:0000256" key="1">
    <source>
        <dbReference type="SAM" id="MobiDB-lite"/>
    </source>
</evidence>
<evidence type="ECO:0000313" key="2">
    <source>
        <dbReference type="EMBL" id="KAK6123341.1"/>
    </source>
</evidence>
<organism evidence="2 3">
    <name type="scientific">Rehmannia glutinosa</name>
    <name type="common">Chinese foxglove</name>
    <dbReference type="NCBI Taxonomy" id="99300"/>
    <lineage>
        <taxon>Eukaryota</taxon>
        <taxon>Viridiplantae</taxon>
        <taxon>Streptophyta</taxon>
        <taxon>Embryophyta</taxon>
        <taxon>Tracheophyta</taxon>
        <taxon>Spermatophyta</taxon>
        <taxon>Magnoliopsida</taxon>
        <taxon>eudicotyledons</taxon>
        <taxon>Gunneridae</taxon>
        <taxon>Pentapetalae</taxon>
        <taxon>asterids</taxon>
        <taxon>lamiids</taxon>
        <taxon>Lamiales</taxon>
        <taxon>Orobanchaceae</taxon>
        <taxon>Rehmannieae</taxon>
        <taxon>Rehmannia</taxon>
    </lineage>
</organism>
<feature type="region of interest" description="Disordered" evidence="1">
    <location>
        <begin position="299"/>
        <end position="322"/>
    </location>
</feature>
<evidence type="ECO:0008006" key="4">
    <source>
        <dbReference type="Google" id="ProtNLM"/>
    </source>
</evidence>
<dbReference type="Gene3D" id="3.40.50.300">
    <property type="entry name" value="P-loop containing nucleotide triphosphate hydrolases"/>
    <property type="match status" value="1"/>
</dbReference>
<gene>
    <name evidence="2" type="ORF">DH2020_042923</name>
</gene>
<feature type="region of interest" description="Disordered" evidence="1">
    <location>
        <begin position="751"/>
        <end position="777"/>
    </location>
</feature>
<evidence type="ECO:0000313" key="3">
    <source>
        <dbReference type="Proteomes" id="UP001318860"/>
    </source>
</evidence>
<accession>A0ABR0UMT0</accession>
<dbReference type="Proteomes" id="UP001318860">
    <property type="component" value="Unassembled WGS sequence"/>
</dbReference>